<comment type="subcellular location">
    <subcellularLocation>
        <location evidence="2">Secreted</location>
    </subcellularLocation>
</comment>
<feature type="domain" description="Alpha-2-macroglobulin" evidence="11">
    <location>
        <begin position="1505"/>
        <end position="1596"/>
    </location>
</feature>
<name>A0A2K3CVV5_CHLRE</name>
<keyword evidence="7" id="KW-0378">Hydrolase</keyword>
<dbReference type="Gene3D" id="2.10.25.10">
    <property type="entry name" value="Laminin"/>
    <property type="match status" value="1"/>
</dbReference>
<dbReference type="EMBL" id="CM008977">
    <property type="protein sequence ID" value="PNW72414.1"/>
    <property type="molecule type" value="Genomic_DNA"/>
</dbReference>
<dbReference type="OMA" id="ANITDNC"/>
<organism evidence="12 13">
    <name type="scientific">Chlamydomonas reinhardtii</name>
    <name type="common">Chlamydomonas smithii</name>
    <dbReference type="NCBI Taxonomy" id="3055"/>
    <lineage>
        <taxon>Eukaryota</taxon>
        <taxon>Viridiplantae</taxon>
        <taxon>Chlorophyta</taxon>
        <taxon>core chlorophytes</taxon>
        <taxon>Chlorophyceae</taxon>
        <taxon>CS clade</taxon>
        <taxon>Chlamydomonadales</taxon>
        <taxon>Chlamydomonadaceae</taxon>
        <taxon>Chlamydomonas</taxon>
    </lineage>
</organism>
<dbReference type="PANTHER" id="PTHR13062:SF12">
    <property type="entry name" value="ALPHA-2-MACROGLOBULIN DOMAIN-CONTAINING PROTEIN"/>
    <property type="match status" value="1"/>
</dbReference>
<dbReference type="Pfam" id="PF17973">
    <property type="entry name" value="bMG10"/>
    <property type="match status" value="1"/>
</dbReference>
<dbReference type="GO" id="GO:0046872">
    <property type="term" value="F:metal ion binding"/>
    <property type="evidence" value="ECO:0007669"/>
    <property type="project" value="UniProtKB-KW"/>
</dbReference>
<sequence length="2326" mass="240061">MSWTRGDVRLRGLLLVLGTFALVGIEPVSARTVKPKYFLQKALPLNLVVTTPVELSNSDSASVGLYGRQALTAVFSRPVIALGSDFGTPASEQKLPFRLNCPVPGKARWVTTTIARFDADVDWPTDLDCELTWTAGLTSYDGAPLQLGDTPASRKLSSSPLTLSISDVLSDKADELTDGRWASSLGLPDDSYLEVPPDGRIVVQFSGKVHLATLQSYLKVAEGVQGKGAEAAFTLAPCQSPAPWIFPYTSATGTGTQGATTPLSLDVNATCVEVSPKNLKPDTVYAVRLPVGSRYFGLSGPLQSEAVAPFRSLRPFRFYFQQSSWQNVWAGTKYRRFDLGLLHGLGSAVTSAALAGRISLCARGPGGACSPVPFSLSLVYKGLARLSVDSLKPGTQHTITVAGAASIIDGYDQALQGSSLTFYTSYVDYSFVGPALSNMALLEPADVDSLASWPFVSRGPPPLNPDQPWYQPAFANRIDAWEVDISVERNRVMLLKSVVQSSFGQMNLQSIFGAPAASVAVPIELRTPGSGADWQQLSLSLAGAKVRVVSFCCNSQGGISDAKLLVRSGLSLNVVQLGDTFRAWLLESSEGGAAVAGATVYIHVLPNNGRSSVIYTSPDAVMLGTCVTGADGVCTITKNSDSDWSQVAAFALTTDGRAAVLPSAGYINPDSPPANYVASLVADRRVIVPGDSLKVTGFVQQVSATGLKLPAESWVVVEVSPNWQASASGASGGTTTGGGGVISPGRGLMDGAVAAAVAADTVSAVGPFSTEAALPVATIAAELPVAGRTGRGLRGSTSSSSAGASAVAVGVSTPMTGAKPTGGVSAGGSTGTTGNALTGVPTRYFAKIDGASGVLHVEVPIPAYARLQPYTLQLRLPKAGTALASGARPDDATAAGWSDVAGSLGFTVADPRPPTAELKVDVPPWVLPTAAVALKLTAVSYVGAPVDNSPITVTWSHSKASGVIKLTTGLDGVASTTLDLGALPEINRTTAYDTLSIAAEWVGPTRELIQKSATIILADGPARLQLQTSLDTDVPGVAFALGAQLTSNVDGSAITGLAVTATLKPDTSAGPAACADTPSCATTSGAGLDAGCQLALPCVGRFVLEACATTASGPVCANQTLGRNTTEWSLDPLDSFPAPNFLTDKASYKIGESATVRFQNPWAGARLMLTWGNNYASKHEVVASLPAGLASHTFGPLGNECLGGCSVSFVLDVPRLSASALPLPPPEQLKVSKLYDPRAPATYSQQLSLTVLPENELAVTVAVAAAPGVTAGSITDADGKQLLSIEPGSEATVTVTVGSVGAGASVTVYGVDKAFLDLLPYPLPAPQQEVVLRLAAAVAAYGPSAYRLAPGAVQAVFAKLMSRLTGLDPWLPADTTVRPGDTGAYFRTPYYSPSATASAAAVDMEDAAYLALYTSPLTYLASQTYIGRYGGCGITCMDSAASNGGGTNVVSAPSVRPLPGQGAATDDQSKGVTAPESGGSSGSGGSSSKTDSSVTVRQEADFIVTPLFTTAVTDASGVARVAFTAPPNLGTFVLRAFAASGAAAKYGSGEAKLAVRRALSLTPSVPRFVRVGDQFEAGVVVTVGSAPASVTVSLKLENAADSPLTLNGVTSKTVTIAAGGGLQQEVRFSFTAVAIASATLVFDAVDSAAGGGSDSLSLEVPVYGQQGDVWVATSFALKALPASDSDVVQWQEGLALPDAVPGSGGLALTAGVGYWPSIAATYDNLAQRQDDYSGYAYAQPSMLWAVQPPLLQRYGQPASAAGPEALLHTAYTNLGRLTLSNVGLVYSDPSRWYSWTPTRTDMYLNSWALFLAAEHAASGKALSGDLAAAYATDWSGLAGNLVPLWRAAVERQLIQDARDARMYSNNKNAYEDWYTLAWVRLAMGPDWNPPAWLESPINNDLSLATLLNAVSAKKAGRETRVLLSLYLQALGSAAPSSPLVANTVAEVTSALRTQGRTAYVATGPGAASAASLDEQALALLLLLRSGATHQLIPKLAAYVANPSQAGGSVGWFSMYPSEAAQGLAGVALAAYDEARGSTKPDVELFADVNGLTVLEATFRTGANAPVSNTTAWEDLPSPPTGSPSELNFEVTGTGEVSVAASLHFVPSALLSFPSYRGLYVEAALQQVDPRTGGPTGGRLAAVPLGSVVALTVQLTTPDDLGAVTLSVMMPGGLEPLDPNLVAGADSACTDSWVDGSSWGYVYRWYYWFPICPAQETRPSVVTFNYLSLRAGTSSVVIKAVAATAGTFVVPPIRAWVDEQPELMGSTAGAKISVCADCAGPTYGALPPPPKPCPADCSGNGVCNLKTGKCVCNAYWTRADCSRMVPA</sequence>
<dbReference type="PANTHER" id="PTHR13062">
    <property type="entry name" value="COLLAGENASE"/>
    <property type="match status" value="1"/>
</dbReference>
<evidence type="ECO:0000256" key="3">
    <source>
        <dbReference type="ARBA" id="ARBA00022525"/>
    </source>
</evidence>
<keyword evidence="13" id="KW-1185">Reference proteome</keyword>
<evidence type="ECO:0000259" key="11">
    <source>
        <dbReference type="SMART" id="SM01360"/>
    </source>
</evidence>
<evidence type="ECO:0000256" key="1">
    <source>
        <dbReference type="ARBA" id="ARBA00001947"/>
    </source>
</evidence>
<evidence type="ECO:0000256" key="2">
    <source>
        <dbReference type="ARBA" id="ARBA00004613"/>
    </source>
</evidence>
<accession>A0A2K3CVV5</accession>
<keyword evidence="5" id="KW-0479">Metal-binding</keyword>
<dbReference type="GeneID" id="66056680"/>
<reference evidence="12 13" key="1">
    <citation type="journal article" date="2007" name="Science">
        <title>The Chlamydomonas genome reveals the evolution of key animal and plant functions.</title>
        <authorList>
            <person name="Merchant S.S."/>
            <person name="Prochnik S.E."/>
            <person name="Vallon O."/>
            <person name="Harris E.H."/>
            <person name="Karpowicz S.J."/>
            <person name="Witman G.B."/>
            <person name="Terry A."/>
            <person name="Salamov A."/>
            <person name="Fritz-Laylin L.K."/>
            <person name="Marechal-Drouard L."/>
            <person name="Marshall W.F."/>
            <person name="Qu L.H."/>
            <person name="Nelson D.R."/>
            <person name="Sanderfoot A.A."/>
            <person name="Spalding M.H."/>
            <person name="Kapitonov V.V."/>
            <person name="Ren Q."/>
            <person name="Ferris P."/>
            <person name="Lindquist E."/>
            <person name="Shapiro H."/>
            <person name="Lucas S.M."/>
            <person name="Grimwood J."/>
            <person name="Schmutz J."/>
            <person name="Cardol P."/>
            <person name="Cerutti H."/>
            <person name="Chanfreau G."/>
            <person name="Chen C.L."/>
            <person name="Cognat V."/>
            <person name="Croft M.T."/>
            <person name="Dent R."/>
            <person name="Dutcher S."/>
            <person name="Fernandez E."/>
            <person name="Fukuzawa H."/>
            <person name="Gonzalez-Ballester D."/>
            <person name="Gonzalez-Halphen D."/>
            <person name="Hallmann A."/>
            <person name="Hanikenne M."/>
            <person name="Hippler M."/>
            <person name="Inwood W."/>
            <person name="Jabbari K."/>
            <person name="Kalanon M."/>
            <person name="Kuras R."/>
            <person name="Lefebvre P.A."/>
            <person name="Lemaire S.D."/>
            <person name="Lobanov A.V."/>
            <person name="Lohr M."/>
            <person name="Manuell A."/>
            <person name="Meier I."/>
            <person name="Mets L."/>
            <person name="Mittag M."/>
            <person name="Mittelmeier T."/>
            <person name="Moroney J.V."/>
            <person name="Moseley J."/>
            <person name="Napoli C."/>
            <person name="Nedelcu A.M."/>
            <person name="Niyogi K."/>
            <person name="Novoselov S.V."/>
            <person name="Paulsen I.T."/>
            <person name="Pazour G."/>
            <person name="Purton S."/>
            <person name="Ral J.P."/>
            <person name="Riano-Pachon D.M."/>
            <person name="Riekhof W."/>
            <person name="Rymarquis L."/>
            <person name="Schroda M."/>
            <person name="Stern D."/>
            <person name="Umen J."/>
            <person name="Willows R."/>
            <person name="Wilson N."/>
            <person name="Zimmer S.L."/>
            <person name="Allmer J."/>
            <person name="Balk J."/>
            <person name="Bisova K."/>
            <person name="Chen C.J."/>
            <person name="Elias M."/>
            <person name="Gendler K."/>
            <person name="Hauser C."/>
            <person name="Lamb M.R."/>
            <person name="Ledford H."/>
            <person name="Long J.C."/>
            <person name="Minagawa J."/>
            <person name="Page M.D."/>
            <person name="Pan J."/>
            <person name="Pootakham W."/>
            <person name="Roje S."/>
            <person name="Rose A."/>
            <person name="Stahlberg E."/>
            <person name="Terauchi A.M."/>
            <person name="Yang P."/>
            <person name="Ball S."/>
            <person name="Bowler C."/>
            <person name="Dieckmann C.L."/>
            <person name="Gladyshev V.N."/>
            <person name="Green P."/>
            <person name="Jorgensen R."/>
            <person name="Mayfield S."/>
            <person name="Mueller-Roeber B."/>
            <person name="Rajamani S."/>
            <person name="Sayre R.T."/>
            <person name="Brokstein P."/>
            <person name="Dubchak I."/>
            <person name="Goodstein D."/>
            <person name="Hornick L."/>
            <person name="Huang Y.W."/>
            <person name="Jhaveri J."/>
            <person name="Luo Y."/>
            <person name="Martinez D."/>
            <person name="Ngau W.C."/>
            <person name="Otillar B."/>
            <person name="Poliakov A."/>
            <person name="Porter A."/>
            <person name="Szajkowski L."/>
            <person name="Werner G."/>
            <person name="Zhou K."/>
            <person name="Grigoriev I.V."/>
            <person name="Rokhsar D.S."/>
            <person name="Grossman A.R."/>
        </authorList>
    </citation>
    <scope>NUCLEOTIDE SEQUENCE [LARGE SCALE GENOMIC DNA]</scope>
    <source>
        <strain evidence="13">CC-503</strain>
    </source>
</reference>
<evidence type="ECO:0000256" key="6">
    <source>
        <dbReference type="ARBA" id="ARBA00022729"/>
    </source>
</evidence>
<dbReference type="GO" id="GO:0008237">
    <property type="term" value="F:metallopeptidase activity"/>
    <property type="evidence" value="ECO:0007669"/>
    <property type="project" value="UniProtKB-KW"/>
</dbReference>
<evidence type="ECO:0000256" key="7">
    <source>
        <dbReference type="ARBA" id="ARBA00022801"/>
    </source>
</evidence>
<evidence type="ECO:0000313" key="12">
    <source>
        <dbReference type="EMBL" id="PNW72414.1"/>
    </source>
</evidence>
<dbReference type="Gramene" id="PNW72414">
    <property type="protein sequence ID" value="PNW72414"/>
    <property type="gene ID" value="CHLRE_16g677205v5"/>
</dbReference>
<dbReference type="GO" id="GO:0005576">
    <property type="term" value="C:extracellular region"/>
    <property type="evidence" value="ECO:0007669"/>
    <property type="project" value="UniProtKB-SubCell"/>
</dbReference>
<keyword evidence="3" id="KW-0964">Secreted</keyword>
<comment type="cofactor">
    <cofactor evidence="1">
        <name>Zn(2+)</name>
        <dbReference type="ChEBI" id="CHEBI:29105"/>
    </cofactor>
</comment>
<dbReference type="InParanoid" id="A0A2K3CVV5"/>
<keyword evidence="6" id="KW-0732">Signal</keyword>
<evidence type="ECO:0000313" key="13">
    <source>
        <dbReference type="Proteomes" id="UP000006906"/>
    </source>
</evidence>
<keyword evidence="8" id="KW-0862">Zinc</keyword>
<evidence type="ECO:0000256" key="8">
    <source>
        <dbReference type="ARBA" id="ARBA00022833"/>
    </source>
</evidence>
<evidence type="ECO:0000256" key="5">
    <source>
        <dbReference type="ARBA" id="ARBA00022723"/>
    </source>
</evidence>
<dbReference type="GO" id="GO:0006508">
    <property type="term" value="P:proteolysis"/>
    <property type="evidence" value="ECO:0007669"/>
    <property type="project" value="UniProtKB-KW"/>
</dbReference>
<dbReference type="Proteomes" id="UP000006906">
    <property type="component" value="Chromosome 16"/>
</dbReference>
<dbReference type="SMART" id="SM01360">
    <property type="entry name" value="A2M"/>
    <property type="match status" value="1"/>
</dbReference>
<dbReference type="KEGG" id="cre:CHLRE_16g677205v5"/>
<evidence type="ECO:0000256" key="4">
    <source>
        <dbReference type="ARBA" id="ARBA00022670"/>
    </source>
</evidence>
<dbReference type="OrthoDB" id="543368at2759"/>
<keyword evidence="4" id="KW-0645">Protease</keyword>
<dbReference type="ExpressionAtlas" id="A0A2K3CVV5">
    <property type="expression patterns" value="baseline and differential"/>
</dbReference>
<gene>
    <name evidence="12" type="ORF">CHLRE_16g677205v5</name>
</gene>
<evidence type="ECO:0000256" key="10">
    <source>
        <dbReference type="SAM" id="MobiDB-lite"/>
    </source>
</evidence>
<evidence type="ECO:0000256" key="9">
    <source>
        <dbReference type="ARBA" id="ARBA00023049"/>
    </source>
</evidence>
<dbReference type="Pfam" id="PF00207">
    <property type="entry name" value="A2M"/>
    <property type="match status" value="1"/>
</dbReference>
<protein>
    <recommendedName>
        <fullName evidence="11">Alpha-2-macroglobulin domain-containing protein</fullName>
    </recommendedName>
</protein>
<dbReference type="InterPro" id="IPR041246">
    <property type="entry name" value="Bact_MG10"/>
</dbReference>
<dbReference type="InterPro" id="IPR001599">
    <property type="entry name" value="Macroglobln_a2"/>
</dbReference>
<proteinExistence type="predicted"/>
<dbReference type="GO" id="GO:0004866">
    <property type="term" value="F:endopeptidase inhibitor activity"/>
    <property type="evidence" value="ECO:0007669"/>
    <property type="project" value="InterPro"/>
</dbReference>
<dbReference type="RefSeq" id="XP_042916216.1">
    <property type="nucleotide sequence ID" value="XM_043071322.1"/>
</dbReference>
<keyword evidence="9" id="KW-0482">Metalloprotease</keyword>
<feature type="region of interest" description="Disordered" evidence="10">
    <location>
        <begin position="1451"/>
        <end position="1492"/>
    </location>
</feature>